<reference evidence="1 2" key="1">
    <citation type="submission" date="2023-11" db="EMBL/GenBank/DDBJ databases">
        <authorList>
            <person name="Bao R."/>
        </authorList>
    </citation>
    <scope>NUCLEOTIDE SEQUENCE [LARGE SCALE GENOMIC DNA]</scope>
    <source>
        <strain evidence="1 2">PJ23</strain>
    </source>
</reference>
<protein>
    <recommendedName>
        <fullName evidence="3">Quercetin 2,3-dioxygenase C-terminal cupin domain-containing protein</fullName>
    </recommendedName>
</protein>
<evidence type="ECO:0000313" key="2">
    <source>
        <dbReference type="Proteomes" id="UP001274321"/>
    </source>
</evidence>
<dbReference type="EMBL" id="JAXAFJ010000006">
    <property type="protein sequence ID" value="MDX6806588.1"/>
    <property type="molecule type" value="Genomic_DNA"/>
</dbReference>
<dbReference type="RefSeq" id="WP_319844717.1">
    <property type="nucleotide sequence ID" value="NZ_JAXAFJ010000006.1"/>
</dbReference>
<keyword evidence="2" id="KW-1185">Reference proteome</keyword>
<comment type="caution">
    <text evidence="1">The sequence shown here is derived from an EMBL/GenBank/DDBJ whole genome shotgun (WGS) entry which is preliminary data.</text>
</comment>
<proteinExistence type="predicted"/>
<name>A0ABU4RP23_9HYPH</name>
<gene>
    <name evidence="1" type="ORF">SCD90_10970</name>
</gene>
<dbReference type="Proteomes" id="UP001274321">
    <property type="component" value="Unassembled WGS sequence"/>
</dbReference>
<evidence type="ECO:0008006" key="3">
    <source>
        <dbReference type="Google" id="ProtNLM"/>
    </source>
</evidence>
<accession>A0ABU4RP23</accession>
<organism evidence="1 2">
    <name type="scientific">Terrihabitans rhizophilus</name>
    <dbReference type="NCBI Taxonomy" id="3092662"/>
    <lineage>
        <taxon>Bacteria</taxon>
        <taxon>Pseudomonadati</taxon>
        <taxon>Pseudomonadota</taxon>
        <taxon>Alphaproteobacteria</taxon>
        <taxon>Hyphomicrobiales</taxon>
        <taxon>Terrihabitans</taxon>
    </lineage>
</organism>
<sequence>MRAFLESSYPLTGARASLAPVQADHIDRLALPANQAKSHQVPAGARFVLFSPTADFYARFGAAGLVVALPSGDVIDGSAAELNPGARSIPPEATEIALISPSECQITLSFYA</sequence>
<evidence type="ECO:0000313" key="1">
    <source>
        <dbReference type="EMBL" id="MDX6806588.1"/>
    </source>
</evidence>